<feature type="region of interest" description="Disordered" evidence="1">
    <location>
        <begin position="34"/>
        <end position="65"/>
    </location>
</feature>
<dbReference type="EMBL" id="LKCN02000017">
    <property type="protein sequence ID" value="RCI09091.1"/>
    <property type="molecule type" value="Genomic_DNA"/>
</dbReference>
<feature type="region of interest" description="Disordered" evidence="1">
    <location>
        <begin position="202"/>
        <end position="230"/>
    </location>
</feature>
<gene>
    <name evidence="2" type="ORF">L249_5066</name>
</gene>
<reference evidence="2 3" key="1">
    <citation type="journal article" date="2015" name="BMC Genomics">
        <title>Insights from the genome of Ophiocordyceps polyrhachis-furcata to pathogenicity and host specificity in insect fungi.</title>
        <authorList>
            <person name="Wichadakul D."/>
            <person name="Kobmoo N."/>
            <person name="Ingsriswang S."/>
            <person name="Tangphatsornruang S."/>
            <person name="Chantasingh D."/>
            <person name="Luangsa-ard J.J."/>
            <person name="Eurwilaichitr L."/>
        </authorList>
    </citation>
    <scope>NUCLEOTIDE SEQUENCE [LARGE SCALE GENOMIC DNA]</scope>
    <source>
        <strain evidence="2 3">BCC 54312</strain>
    </source>
</reference>
<proteinExistence type="predicted"/>
<name>A0A367L3U1_9HYPO</name>
<dbReference type="AlphaFoldDB" id="A0A367L3U1"/>
<evidence type="ECO:0000256" key="1">
    <source>
        <dbReference type="SAM" id="MobiDB-lite"/>
    </source>
</evidence>
<accession>A0A367L3U1</accession>
<feature type="non-terminal residue" evidence="2">
    <location>
        <position position="230"/>
    </location>
</feature>
<evidence type="ECO:0000313" key="3">
    <source>
        <dbReference type="Proteomes" id="UP000253664"/>
    </source>
</evidence>
<feature type="compositionally biased region" description="Polar residues" evidence="1">
    <location>
        <begin position="34"/>
        <end position="47"/>
    </location>
</feature>
<sequence length="230" mass="26251">MEERRRNLAGVVGMETRGFSWILMGDESEWLFSSSQFSRRNPKQQANPKKRKRRQRQDSNLRGRSHRLSTKFKTYPLTTLALCRAQDSPYLEILTDVRYLPYTTVSSNRVDRDIDSFTTDLTAANNGSEEQSTSSWMFIFKLMPSASRNDQTTISALMPTTGNIPFFASALPFVVRSPASNQAKIQHHMAIISTTGIISDVKKKKKPGQDRSIWPVRRSNLSKPTSREML</sequence>
<dbReference type="Proteomes" id="UP000253664">
    <property type="component" value="Unassembled WGS sequence"/>
</dbReference>
<evidence type="ECO:0000313" key="2">
    <source>
        <dbReference type="EMBL" id="RCI09091.1"/>
    </source>
</evidence>
<comment type="caution">
    <text evidence="2">The sequence shown here is derived from an EMBL/GenBank/DDBJ whole genome shotgun (WGS) entry which is preliminary data.</text>
</comment>
<keyword evidence="3" id="KW-1185">Reference proteome</keyword>
<protein>
    <submittedName>
        <fullName evidence="2">Uncharacterized protein</fullName>
    </submittedName>
</protein>
<organism evidence="2 3">
    <name type="scientific">Ophiocordyceps polyrhachis-furcata BCC 54312</name>
    <dbReference type="NCBI Taxonomy" id="1330021"/>
    <lineage>
        <taxon>Eukaryota</taxon>
        <taxon>Fungi</taxon>
        <taxon>Dikarya</taxon>
        <taxon>Ascomycota</taxon>
        <taxon>Pezizomycotina</taxon>
        <taxon>Sordariomycetes</taxon>
        <taxon>Hypocreomycetidae</taxon>
        <taxon>Hypocreales</taxon>
        <taxon>Ophiocordycipitaceae</taxon>
        <taxon>Ophiocordyceps</taxon>
    </lineage>
</organism>